<dbReference type="InterPro" id="IPR035914">
    <property type="entry name" value="Sperma_CUB_dom_sf"/>
</dbReference>
<evidence type="ECO:0000256" key="2">
    <source>
        <dbReference type="ARBA" id="ARBA00023157"/>
    </source>
</evidence>
<dbReference type="PANTHER" id="PTHR24251">
    <property type="entry name" value="OVOCHYMASE-RELATED"/>
    <property type="match status" value="1"/>
</dbReference>
<evidence type="ECO:0000313" key="4">
    <source>
        <dbReference type="EMBL" id="CAB4009657.1"/>
    </source>
</evidence>
<dbReference type="AlphaFoldDB" id="A0A7D9EJ57"/>
<dbReference type="CDD" id="cd00041">
    <property type="entry name" value="CUB"/>
    <property type="match status" value="3"/>
</dbReference>
<dbReference type="Proteomes" id="UP001152795">
    <property type="component" value="Unassembled WGS sequence"/>
</dbReference>
<dbReference type="PANTHER" id="PTHR24251:SF37">
    <property type="entry name" value="CUB DOMAIN-CONTAINING PROTEIN"/>
    <property type="match status" value="1"/>
</dbReference>
<protein>
    <submittedName>
        <fullName evidence="4">Uncharacterized protein</fullName>
    </submittedName>
</protein>
<organism evidence="4 5">
    <name type="scientific">Paramuricea clavata</name>
    <name type="common">Red gorgonian</name>
    <name type="synonym">Violescent sea-whip</name>
    <dbReference type="NCBI Taxonomy" id="317549"/>
    <lineage>
        <taxon>Eukaryota</taxon>
        <taxon>Metazoa</taxon>
        <taxon>Cnidaria</taxon>
        <taxon>Anthozoa</taxon>
        <taxon>Octocorallia</taxon>
        <taxon>Malacalcyonacea</taxon>
        <taxon>Plexauridae</taxon>
        <taxon>Paramuricea</taxon>
    </lineage>
</organism>
<evidence type="ECO:0000313" key="5">
    <source>
        <dbReference type="Proteomes" id="UP001152795"/>
    </source>
</evidence>
<sequence>MASNDNELGEIELKDNELIQAERDHKIRLIVQTIDFEYCTDCGCDFIHIFDGPNGNSKSLQKWCQNRPDLISTGNYLQYIEMQTDGKKSYRGFKAKVFAIHKNDVCPGSGLLTKESGTIKSPNYPKHYYGGIVCDWTITVPDQKRIRIKSRSLNLESCPSCSSCDHIQISDNASPDHPIIGNWCETPFNVISRGNTVQIRFISNVNDVGENFVIEYQTVNEDEVCPVSPTSPSSGTLTSLGYPNGNYPGNLNCTYRIKAPNDNQVVRLEFTHFELAACGQYVSSCLNCRDAIQAIDVGDDMKLTRFHPWCSNDPQPTHIFSSGQNLFLNFYTDKSSQDVGFRATYRSVDKNL</sequence>
<evidence type="ECO:0000256" key="3">
    <source>
        <dbReference type="PROSITE-ProRule" id="PRU00059"/>
    </source>
</evidence>
<keyword evidence="5" id="KW-1185">Reference proteome</keyword>
<proteinExistence type="predicted"/>
<dbReference type="EMBL" id="CACRXK020006528">
    <property type="protein sequence ID" value="CAB4009657.1"/>
    <property type="molecule type" value="Genomic_DNA"/>
</dbReference>
<feature type="non-terminal residue" evidence="4">
    <location>
        <position position="1"/>
    </location>
</feature>
<comment type="caution">
    <text evidence="4">The sequence shown here is derived from an EMBL/GenBank/DDBJ whole genome shotgun (WGS) entry which is preliminary data.</text>
</comment>
<comment type="caution">
    <text evidence="3">Lacks conserved residue(s) required for the propagation of feature annotation.</text>
</comment>
<dbReference type="SMART" id="SM00042">
    <property type="entry name" value="CUB"/>
    <property type="match status" value="3"/>
</dbReference>
<reference evidence="4" key="1">
    <citation type="submission" date="2020-04" db="EMBL/GenBank/DDBJ databases">
        <authorList>
            <person name="Alioto T."/>
            <person name="Alioto T."/>
            <person name="Gomez Garrido J."/>
        </authorList>
    </citation>
    <scope>NUCLEOTIDE SEQUENCE</scope>
    <source>
        <strain evidence="4">A484AB</strain>
    </source>
</reference>
<accession>A0A7D9EJ57</accession>
<gene>
    <name evidence="4" type="ORF">PACLA_8A025940</name>
</gene>
<name>A0A7D9EJ57_PARCT</name>
<evidence type="ECO:0000256" key="1">
    <source>
        <dbReference type="ARBA" id="ARBA00022737"/>
    </source>
</evidence>
<keyword evidence="1" id="KW-0677">Repeat</keyword>
<dbReference type="Pfam" id="PF00431">
    <property type="entry name" value="CUB"/>
    <property type="match status" value="3"/>
</dbReference>
<dbReference type="InterPro" id="IPR000859">
    <property type="entry name" value="CUB_dom"/>
</dbReference>
<dbReference type="PROSITE" id="PS01180">
    <property type="entry name" value="CUB"/>
    <property type="match status" value="3"/>
</dbReference>
<dbReference type="SUPFAM" id="SSF49854">
    <property type="entry name" value="Spermadhesin, CUB domain"/>
    <property type="match status" value="3"/>
</dbReference>
<dbReference type="Gene3D" id="2.60.120.290">
    <property type="entry name" value="Spermadhesin, CUB domain"/>
    <property type="match status" value="3"/>
</dbReference>
<dbReference type="OrthoDB" id="5947489at2759"/>
<keyword evidence="2" id="KW-1015">Disulfide bond</keyword>